<dbReference type="InterPro" id="IPR023828">
    <property type="entry name" value="Peptidase_S8_Ser-AS"/>
</dbReference>
<dbReference type="InterPro" id="IPR000209">
    <property type="entry name" value="Peptidase_S8/S53_dom"/>
</dbReference>
<evidence type="ECO:0000313" key="10">
    <source>
        <dbReference type="EMBL" id="MBA2888858.1"/>
    </source>
</evidence>
<dbReference type="Gene3D" id="3.40.50.200">
    <property type="entry name" value="Peptidase S8/S53 domain"/>
    <property type="match status" value="1"/>
</dbReference>
<evidence type="ECO:0000256" key="4">
    <source>
        <dbReference type="ARBA" id="ARBA00022825"/>
    </source>
</evidence>
<evidence type="ECO:0000256" key="5">
    <source>
        <dbReference type="PROSITE-ProRule" id="PRU01240"/>
    </source>
</evidence>
<feature type="active site" description="Charge relay system" evidence="5">
    <location>
        <position position="361"/>
    </location>
</feature>
<evidence type="ECO:0000256" key="2">
    <source>
        <dbReference type="ARBA" id="ARBA00022670"/>
    </source>
</evidence>
<sequence length="426" mass="43915">MRIVIGLLVAAFLVAPAPAGAQAAPPYDATSVIVKYRADVPDTRRRDLERRSGVSRLRALRTGADLLRTDQDPAQVAAGLSRDPAVEYAEPNYLIRIGSVPPPIFPADPDFADQYHLHNTGQTGGIADADIDAPEGYFTLAQAGIPGAPVKVGIVDTGIDIDHEDLAANVIGCARSTGLFNGGIVEGSCKDGNNHGTHVAGIVAARVNNGQGGAGVAFNARLIICKAFDNNGSGSVADVSDCLLWTWQQGAKVINMSFGFGADSATLRQAIENVFQLGLVQGATLVAAAGNVLPGQQGTQVFPAAYSQVIAVSATNDRDNLATFGSGQVSNTGTFVDVAAPGDDVLSSIVGDAYDEFDGTSMAAPIATGVIAAIRSRFPAFSAQGAFNRLIATVDDLGIPGRDNAFGHGRVNLCNALATTAAQECP</sequence>
<dbReference type="Pfam" id="PF22148">
    <property type="entry name" value="Fervidolysin_NPro-like"/>
    <property type="match status" value="1"/>
</dbReference>
<dbReference type="PROSITE" id="PS00138">
    <property type="entry name" value="SUBTILASE_SER"/>
    <property type="match status" value="1"/>
</dbReference>
<feature type="signal peptide" evidence="7">
    <location>
        <begin position="1"/>
        <end position="23"/>
    </location>
</feature>
<evidence type="ECO:0000259" key="8">
    <source>
        <dbReference type="Pfam" id="PF00082"/>
    </source>
</evidence>
<protein>
    <submittedName>
        <fullName evidence="10">Subtilisin family serine protease</fullName>
    </submittedName>
</protein>
<dbReference type="AlphaFoldDB" id="A0A7W0CCX7"/>
<dbReference type="Pfam" id="PF00082">
    <property type="entry name" value="Peptidase_S8"/>
    <property type="match status" value="1"/>
</dbReference>
<feature type="active site" description="Charge relay system" evidence="5">
    <location>
        <position position="156"/>
    </location>
</feature>
<dbReference type="InterPro" id="IPR036852">
    <property type="entry name" value="Peptidase_S8/S53_dom_sf"/>
</dbReference>
<dbReference type="InterPro" id="IPR050131">
    <property type="entry name" value="Peptidase_S8_subtilisin-like"/>
</dbReference>
<dbReference type="InterPro" id="IPR054399">
    <property type="entry name" value="Fervidolysin-like_N_prodom"/>
</dbReference>
<reference evidence="10 11" key="1">
    <citation type="submission" date="2020-07" db="EMBL/GenBank/DDBJ databases">
        <title>Genomic Encyclopedia of Type Strains, Phase IV (KMG-IV): sequencing the most valuable type-strain genomes for metagenomic binning, comparative biology and taxonomic classification.</title>
        <authorList>
            <person name="Goeker M."/>
        </authorList>
    </citation>
    <scope>NUCLEOTIDE SEQUENCE [LARGE SCALE GENOMIC DNA]</scope>
    <source>
        <strain evidence="10 11">DSM 45533</strain>
    </source>
</reference>
<dbReference type="PANTHER" id="PTHR43806:SF11">
    <property type="entry name" value="CEREVISIN-RELATED"/>
    <property type="match status" value="1"/>
</dbReference>
<dbReference type="PANTHER" id="PTHR43806">
    <property type="entry name" value="PEPTIDASE S8"/>
    <property type="match status" value="1"/>
</dbReference>
<keyword evidence="11" id="KW-1185">Reference proteome</keyword>
<dbReference type="PROSITE" id="PS00137">
    <property type="entry name" value="SUBTILASE_HIS"/>
    <property type="match status" value="1"/>
</dbReference>
<keyword evidence="2 5" id="KW-0645">Protease</keyword>
<gene>
    <name evidence="10" type="ORF">HNR30_000193</name>
</gene>
<accession>A0A7W0CCX7</accession>
<dbReference type="Proteomes" id="UP000530928">
    <property type="component" value="Unassembled WGS sequence"/>
</dbReference>
<keyword evidence="4 5" id="KW-0720">Serine protease</keyword>
<feature type="chain" id="PRO_5030539271" evidence="7">
    <location>
        <begin position="24"/>
        <end position="426"/>
    </location>
</feature>
<dbReference type="InterPro" id="IPR022398">
    <property type="entry name" value="Peptidase_S8_His-AS"/>
</dbReference>
<dbReference type="RefSeq" id="WP_181607298.1">
    <property type="nucleotide sequence ID" value="NZ_BAABAM010000001.1"/>
</dbReference>
<evidence type="ECO:0000256" key="7">
    <source>
        <dbReference type="SAM" id="SignalP"/>
    </source>
</evidence>
<feature type="domain" description="Fervidolysin-like N-terminal prodomain" evidence="9">
    <location>
        <begin position="30"/>
        <end position="92"/>
    </location>
</feature>
<dbReference type="InterPro" id="IPR023827">
    <property type="entry name" value="Peptidase_S8_Asp-AS"/>
</dbReference>
<proteinExistence type="inferred from homology"/>
<dbReference type="InterPro" id="IPR015500">
    <property type="entry name" value="Peptidase_S8_subtilisin-rel"/>
</dbReference>
<comment type="caution">
    <text evidence="10">The sequence shown here is derived from an EMBL/GenBank/DDBJ whole genome shotgun (WGS) entry which is preliminary data.</text>
</comment>
<feature type="active site" description="Charge relay system" evidence="5">
    <location>
        <position position="195"/>
    </location>
</feature>
<dbReference type="GO" id="GO:0006508">
    <property type="term" value="P:proteolysis"/>
    <property type="evidence" value="ECO:0007669"/>
    <property type="project" value="UniProtKB-KW"/>
</dbReference>
<organism evidence="10 11">
    <name type="scientific">Nonomuraea soli</name>
    <dbReference type="NCBI Taxonomy" id="1032476"/>
    <lineage>
        <taxon>Bacteria</taxon>
        <taxon>Bacillati</taxon>
        <taxon>Actinomycetota</taxon>
        <taxon>Actinomycetes</taxon>
        <taxon>Streptosporangiales</taxon>
        <taxon>Streptosporangiaceae</taxon>
        <taxon>Nonomuraea</taxon>
    </lineage>
</organism>
<keyword evidence="7" id="KW-0732">Signal</keyword>
<evidence type="ECO:0000256" key="3">
    <source>
        <dbReference type="ARBA" id="ARBA00022801"/>
    </source>
</evidence>
<name>A0A7W0CCX7_9ACTN</name>
<evidence type="ECO:0000313" key="11">
    <source>
        <dbReference type="Proteomes" id="UP000530928"/>
    </source>
</evidence>
<evidence type="ECO:0000256" key="6">
    <source>
        <dbReference type="RuleBase" id="RU003355"/>
    </source>
</evidence>
<keyword evidence="3 5" id="KW-0378">Hydrolase</keyword>
<dbReference type="PROSITE" id="PS00136">
    <property type="entry name" value="SUBTILASE_ASP"/>
    <property type="match status" value="1"/>
</dbReference>
<dbReference type="GO" id="GO:0004252">
    <property type="term" value="F:serine-type endopeptidase activity"/>
    <property type="evidence" value="ECO:0007669"/>
    <property type="project" value="UniProtKB-UniRule"/>
</dbReference>
<dbReference type="PROSITE" id="PS51892">
    <property type="entry name" value="SUBTILASE"/>
    <property type="match status" value="1"/>
</dbReference>
<evidence type="ECO:0000256" key="1">
    <source>
        <dbReference type="ARBA" id="ARBA00011073"/>
    </source>
</evidence>
<dbReference type="SUPFAM" id="SSF52743">
    <property type="entry name" value="Subtilisin-like"/>
    <property type="match status" value="1"/>
</dbReference>
<feature type="domain" description="Peptidase S8/S53" evidence="8">
    <location>
        <begin position="149"/>
        <end position="409"/>
    </location>
</feature>
<dbReference type="PRINTS" id="PR00723">
    <property type="entry name" value="SUBTILISIN"/>
</dbReference>
<evidence type="ECO:0000259" key="9">
    <source>
        <dbReference type="Pfam" id="PF22148"/>
    </source>
</evidence>
<dbReference type="EMBL" id="JACDUR010000001">
    <property type="protein sequence ID" value="MBA2888858.1"/>
    <property type="molecule type" value="Genomic_DNA"/>
</dbReference>
<comment type="similarity">
    <text evidence="1 5 6">Belongs to the peptidase S8 family.</text>
</comment>